<keyword evidence="1 3" id="KW-0560">Oxidoreductase</keyword>
<dbReference type="Gene3D" id="3.50.50.60">
    <property type="entry name" value="FAD/NAD(P)-binding domain"/>
    <property type="match status" value="1"/>
</dbReference>
<dbReference type="PANTHER" id="PTHR13847:SF281">
    <property type="entry name" value="FAD DEPENDENT OXIDOREDUCTASE DOMAIN-CONTAINING PROTEIN"/>
    <property type="match status" value="1"/>
</dbReference>
<dbReference type="Pfam" id="PF01266">
    <property type="entry name" value="DAO"/>
    <property type="match status" value="1"/>
</dbReference>
<proteinExistence type="predicted"/>
<evidence type="ECO:0000313" key="3">
    <source>
        <dbReference type="EMBL" id="MDQ7249294.1"/>
    </source>
</evidence>
<evidence type="ECO:0000256" key="1">
    <source>
        <dbReference type="ARBA" id="ARBA00023002"/>
    </source>
</evidence>
<protein>
    <submittedName>
        <fullName evidence="3">FAD-binding oxidoreductase</fullName>
        <ecNumber evidence="3">1.-.-.-</ecNumber>
    </submittedName>
</protein>
<feature type="domain" description="FAD dependent oxidoreductase" evidence="2">
    <location>
        <begin position="37"/>
        <end position="389"/>
    </location>
</feature>
<dbReference type="EMBL" id="JAUYVI010000005">
    <property type="protein sequence ID" value="MDQ7249294.1"/>
    <property type="molecule type" value="Genomic_DNA"/>
</dbReference>
<evidence type="ECO:0000259" key="2">
    <source>
        <dbReference type="Pfam" id="PF01266"/>
    </source>
</evidence>
<evidence type="ECO:0000313" key="4">
    <source>
        <dbReference type="Proteomes" id="UP001230156"/>
    </source>
</evidence>
<dbReference type="PANTHER" id="PTHR13847">
    <property type="entry name" value="SARCOSINE DEHYDROGENASE-RELATED"/>
    <property type="match status" value="1"/>
</dbReference>
<accession>A0ABU0YNJ7</accession>
<sequence length="434" mass="47902">MKDLDDIALRSIKFEPYWWDAARPEPHPAVALAPQYDVAVVGSGFTGMRAALELARAGRSIVVLDKEAAGSGAARRNAGYLGRVLKHSLAALMKKHGEAQGLAFYRELGEAFTDVIALIERERIDCRLSRHGRFIAATSVKHYDALAADLEPMRRHLGYPYEMVPKPEQRREFGSDLYHGGAVIPDLAAIHSGLYHRGLMERAKEAGAVISDMTEVRAVTPERDAVRIVTDRGTLTAKDAIIATNGYTPRGLNWFARRVIPFQAHMAATEELTAAQLQDAIPNRRTMIDSNTNIDFFRPAPDSARLLFGGGTGIPRGEPAAIARFLHGLLRRVLPQLAAVKLSHAWTGYCAGTFDMMPHIGGREHVWYGLGYNFAGIPIGTHFGAKLAAMIQGKPEGRSAFAETPFPTLPLYSGDPWFVPMAMRYFDWKDRKRA</sequence>
<dbReference type="RefSeq" id="WP_379957130.1">
    <property type="nucleotide sequence ID" value="NZ_JAUYVI010000005.1"/>
</dbReference>
<dbReference type="InterPro" id="IPR006076">
    <property type="entry name" value="FAD-dep_OxRdtase"/>
</dbReference>
<dbReference type="Proteomes" id="UP001230156">
    <property type="component" value="Unassembled WGS sequence"/>
</dbReference>
<reference evidence="4" key="1">
    <citation type="submission" date="2023-08" db="EMBL/GenBank/DDBJ databases">
        <title>Rhodospirillaceae gen. nov., a novel taxon isolated from the Yangtze River Yuezi River estuary sludge.</title>
        <authorList>
            <person name="Ruan L."/>
        </authorList>
    </citation>
    <scope>NUCLEOTIDE SEQUENCE [LARGE SCALE GENOMIC DNA]</scope>
    <source>
        <strain evidence="4">R-7</strain>
    </source>
</reference>
<dbReference type="InterPro" id="IPR036188">
    <property type="entry name" value="FAD/NAD-bd_sf"/>
</dbReference>
<dbReference type="Gene3D" id="3.30.9.10">
    <property type="entry name" value="D-Amino Acid Oxidase, subunit A, domain 2"/>
    <property type="match status" value="1"/>
</dbReference>
<organism evidence="3 4">
    <name type="scientific">Dongia sedimenti</name>
    <dbReference type="NCBI Taxonomy" id="3064282"/>
    <lineage>
        <taxon>Bacteria</taxon>
        <taxon>Pseudomonadati</taxon>
        <taxon>Pseudomonadota</taxon>
        <taxon>Alphaproteobacteria</taxon>
        <taxon>Rhodospirillales</taxon>
        <taxon>Dongiaceae</taxon>
        <taxon>Dongia</taxon>
    </lineage>
</organism>
<keyword evidence="4" id="KW-1185">Reference proteome</keyword>
<name>A0ABU0YNJ7_9PROT</name>
<dbReference type="EC" id="1.-.-.-" evidence="3"/>
<dbReference type="SUPFAM" id="SSF51905">
    <property type="entry name" value="FAD/NAD(P)-binding domain"/>
    <property type="match status" value="1"/>
</dbReference>
<comment type="caution">
    <text evidence="3">The sequence shown here is derived from an EMBL/GenBank/DDBJ whole genome shotgun (WGS) entry which is preliminary data.</text>
</comment>
<gene>
    <name evidence="3" type="ORF">Q8A70_16525</name>
</gene>
<dbReference type="GO" id="GO:0016491">
    <property type="term" value="F:oxidoreductase activity"/>
    <property type="evidence" value="ECO:0007669"/>
    <property type="project" value="UniProtKB-KW"/>
</dbReference>